<comment type="caution">
    <text evidence="2">The sequence shown here is derived from an EMBL/GenBank/DDBJ whole genome shotgun (WGS) entry which is preliminary data.</text>
</comment>
<dbReference type="EMBL" id="BAAARA010000010">
    <property type="protein sequence ID" value="GAA2353931.1"/>
    <property type="molecule type" value="Genomic_DNA"/>
</dbReference>
<evidence type="ECO:0000256" key="1">
    <source>
        <dbReference type="SAM" id="MobiDB-lite"/>
    </source>
</evidence>
<keyword evidence="3" id="KW-1185">Reference proteome</keyword>
<organism evidence="2 3">
    <name type="scientific">Saccharopolyspora halophila</name>
    <dbReference type="NCBI Taxonomy" id="405551"/>
    <lineage>
        <taxon>Bacteria</taxon>
        <taxon>Bacillati</taxon>
        <taxon>Actinomycetota</taxon>
        <taxon>Actinomycetes</taxon>
        <taxon>Pseudonocardiales</taxon>
        <taxon>Pseudonocardiaceae</taxon>
        <taxon>Saccharopolyspora</taxon>
    </lineage>
</organism>
<accession>A0ABN3GKF0</accession>
<sequence length="118" mass="13324">MGAPLAPQDERAHRNRPFEPVFDGSFRPWRLTRFHNGHQERGTRAESPAGGRIEWPPLTTLDHSTTDRDRKAARPDPKQVDPRSREAPTQRAIGRAGEPARPTPMERLREELTEGAAS</sequence>
<evidence type="ECO:0000313" key="2">
    <source>
        <dbReference type="EMBL" id="GAA2353931.1"/>
    </source>
</evidence>
<reference evidence="2 3" key="1">
    <citation type="journal article" date="2019" name="Int. J. Syst. Evol. Microbiol.">
        <title>The Global Catalogue of Microorganisms (GCM) 10K type strain sequencing project: providing services to taxonomists for standard genome sequencing and annotation.</title>
        <authorList>
            <consortium name="The Broad Institute Genomics Platform"/>
            <consortium name="The Broad Institute Genome Sequencing Center for Infectious Disease"/>
            <person name="Wu L."/>
            <person name="Ma J."/>
        </authorList>
    </citation>
    <scope>NUCLEOTIDE SEQUENCE [LARGE SCALE GENOMIC DNA]</scope>
    <source>
        <strain evidence="2 3">JCM 16221</strain>
    </source>
</reference>
<name>A0ABN3GKF0_9PSEU</name>
<gene>
    <name evidence="2" type="ORF">GCM10009854_34930</name>
</gene>
<feature type="compositionally biased region" description="Basic and acidic residues" evidence="1">
    <location>
        <begin position="64"/>
        <end position="88"/>
    </location>
</feature>
<protein>
    <submittedName>
        <fullName evidence="2">Uncharacterized protein</fullName>
    </submittedName>
</protein>
<feature type="region of interest" description="Disordered" evidence="1">
    <location>
        <begin position="1"/>
        <end position="118"/>
    </location>
</feature>
<proteinExistence type="predicted"/>
<dbReference type="Proteomes" id="UP001501218">
    <property type="component" value="Unassembled WGS sequence"/>
</dbReference>
<evidence type="ECO:0000313" key="3">
    <source>
        <dbReference type="Proteomes" id="UP001501218"/>
    </source>
</evidence>